<dbReference type="CDD" id="cd06170">
    <property type="entry name" value="LuxR_C_like"/>
    <property type="match status" value="1"/>
</dbReference>
<evidence type="ECO:0000313" key="6">
    <source>
        <dbReference type="Proteomes" id="UP001620597"/>
    </source>
</evidence>
<dbReference type="PANTHER" id="PTHR44688">
    <property type="entry name" value="DNA-BINDING TRANSCRIPTIONAL ACTIVATOR DEVR_DOSR"/>
    <property type="match status" value="1"/>
</dbReference>
<evidence type="ECO:0000256" key="2">
    <source>
        <dbReference type="ARBA" id="ARBA00023125"/>
    </source>
</evidence>
<dbReference type="RefSeq" id="WP_416204946.1">
    <property type="nucleotide sequence ID" value="NZ_JBBKTX010000003.1"/>
</dbReference>
<name>A0ABW8NEZ4_9GAMM</name>
<dbReference type="Pfam" id="PF25873">
    <property type="entry name" value="WHD_MalT"/>
    <property type="match status" value="1"/>
</dbReference>
<organism evidence="5 6">
    <name type="scientific">Oceanobacter antarcticus</name>
    <dbReference type="NCBI Taxonomy" id="3133425"/>
    <lineage>
        <taxon>Bacteria</taxon>
        <taxon>Pseudomonadati</taxon>
        <taxon>Pseudomonadota</taxon>
        <taxon>Gammaproteobacteria</taxon>
        <taxon>Oceanospirillales</taxon>
        <taxon>Oceanospirillaceae</taxon>
        <taxon>Oceanobacter</taxon>
    </lineage>
</organism>
<dbReference type="EMBL" id="JBBKTX010000003">
    <property type="protein sequence ID" value="MFK4751492.1"/>
    <property type="molecule type" value="Genomic_DNA"/>
</dbReference>
<accession>A0ABW8NEZ4</accession>
<dbReference type="PROSITE" id="PS50043">
    <property type="entry name" value="HTH_LUXR_2"/>
    <property type="match status" value="1"/>
</dbReference>
<dbReference type="PRINTS" id="PR00038">
    <property type="entry name" value="HTHLUXR"/>
</dbReference>
<keyword evidence="3" id="KW-0804">Transcription</keyword>
<keyword evidence="1" id="KW-0805">Transcription regulation</keyword>
<dbReference type="InterPro" id="IPR016032">
    <property type="entry name" value="Sig_transdc_resp-reg_C-effctor"/>
</dbReference>
<dbReference type="InterPro" id="IPR027417">
    <property type="entry name" value="P-loop_NTPase"/>
</dbReference>
<dbReference type="Pfam" id="PF00196">
    <property type="entry name" value="GerE"/>
    <property type="match status" value="1"/>
</dbReference>
<evidence type="ECO:0000313" key="5">
    <source>
        <dbReference type="EMBL" id="MFK4751492.1"/>
    </source>
</evidence>
<protein>
    <submittedName>
        <fullName evidence="5">LuxR C-terminal-related transcriptional regulator</fullName>
    </submittedName>
</protein>
<evidence type="ECO:0000256" key="1">
    <source>
        <dbReference type="ARBA" id="ARBA00023015"/>
    </source>
</evidence>
<dbReference type="Gene3D" id="3.40.50.300">
    <property type="entry name" value="P-loop containing nucleotide triphosphate hydrolases"/>
    <property type="match status" value="1"/>
</dbReference>
<evidence type="ECO:0000259" key="4">
    <source>
        <dbReference type="PROSITE" id="PS50043"/>
    </source>
</evidence>
<sequence>MLLTGTAATIITAPTGFGKTSLLSQWRRDALAQGSLTFWYSLDSYDTPLRLIKGLSYAAHTQCGKLGFSDVFLQWLDACNDAEEATTAWLAEIAKLSIEVLLLLDEADQLPHASRKQTLTQLLKNAPANLHLVFAARSEGTLLPNPVLSTCYATRITVSDLRFSLTETLAILFSVQGNHDNPESGVKLHELTEGWPLGVQLVVAALQRNSDLDGLLESATSDIHRYFVNHLIDHQSAETVELLARLAQLDVFHPAMCTDVLGNAAFSQDILRLQEETPFLVQAEGSDWMRLHAAAREVLRERLLKLPASVRQAMALQASLWYAQHDLYEEAAEQSFLAGDMDSAIALIKSHSQHMTVQGRSNVILSWYQRLSLETVKRHPSFWVPLAWALAMSERHEEAKPLIELILSLPDASLSEQFETDLICATVAAFADHVDLLQDHMNKWPELPHEVQINSIPIHLIIKGCSSLYHGQPHQARHDFARIAEIDRTQAFSPVSYGHADLANGLSHIWEGRYALAVQCLRPALAQAEENMDRRSPVASMIAAGLALAAWENDQPDNLGAILAGRLIVLERSGLPDTLISAYKVLAGLAEQEKRQDQALNILESLQAIGETRRLPRVRATALLELVKLHSKYGRAGAAQALSNELDLLIQTHQSQIAKPFIPLMALYSQLARAYSSLAADDTDAALVAAESATLLASKLKRGGESVEAGFIRAKVMKRQHKANARSVYDEVVSHAVSGGMTRLIRTAADEEYKMLPATQMALVDQPTKNDLLFQQDPIVLGAALLTQKEREILALLNRNFSNKEIARAMDIGEQTVKWHLKNLFSKLDASSRKHAVARARMLGLINTD</sequence>
<dbReference type="InterPro" id="IPR059106">
    <property type="entry name" value="WHD_MalT"/>
</dbReference>
<dbReference type="Gene3D" id="1.10.10.10">
    <property type="entry name" value="Winged helix-like DNA-binding domain superfamily/Winged helix DNA-binding domain"/>
    <property type="match status" value="1"/>
</dbReference>
<feature type="domain" description="HTH luxR-type" evidence="4">
    <location>
        <begin position="779"/>
        <end position="844"/>
    </location>
</feature>
<dbReference type="PANTHER" id="PTHR44688:SF16">
    <property type="entry name" value="DNA-BINDING TRANSCRIPTIONAL ACTIVATOR DEVR_DOSR"/>
    <property type="match status" value="1"/>
</dbReference>
<dbReference type="InterPro" id="IPR036388">
    <property type="entry name" value="WH-like_DNA-bd_sf"/>
</dbReference>
<dbReference type="Proteomes" id="UP001620597">
    <property type="component" value="Unassembled WGS sequence"/>
</dbReference>
<comment type="caution">
    <text evidence="5">The sequence shown here is derived from an EMBL/GenBank/DDBJ whole genome shotgun (WGS) entry which is preliminary data.</text>
</comment>
<gene>
    <name evidence="5" type="ORF">WG929_03615</name>
</gene>
<evidence type="ECO:0000256" key="3">
    <source>
        <dbReference type="ARBA" id="ARBA00023163"/>
    </source>
</evidence>
<dbReference type="SUPFAM" id="SSF52540">
    <property type="entry name" value="P-loop containing nucleoside triphosphate hydrolases"/>
    <property type="match status" value="1"/>
</dbReference>
<dbReference type="InterPro" id="IPR000792">
    <property type="entry name" value="Tscrpt_reg_LuxR_C"/>
</dbReference>
<dbReference type="SMART" id="SM00421">
    <property type="entry name" value="HTH_LUXR"/>
    <property type="match status" value="1"/>
</dbReference>
<proteinExistence type="predicted"/>
<keyword evidence="2" id="KW-0238">DNA-binding</keyword>
<keyword evidence="6" id="KW-1185">Reference proteome</keyword>
<reference evidence="5 6" key="1">
    <citation type="submission" date="2024-03" db="EMBL/GenBank/DDBJ databases">
        <title>High-quality draft genome sequence of Oceanobacter sp. wDCs-4.</title>
        <authorList>
            <person name="Dong C."/>
        </authorList>
    </citation>
    <scope>NUCLEOTIDE SEQUENCE [LARGE SCALE GENOMIC DNA]</scope>
    <source>
        <strain evidence="6">wDCs-4</strain>
    </source>
</reference>
<dbReference type="SUPFAM" id="SSF46894">
    <property type="entry name" value="C-terminal effector domain of the bipartite response regulators"/>
    <property type="match status" value="1"/>
</dbReference>